<reference evidence="3 4" key="1">
    <citation type="submission" date="2016-10" db="EMBL/GenBank/DDBJ databases">
        <title>Updated version of Genome Assembly of Janthinobacterium lividum ERGS5:01.</title>
        <authorList>
            <person name="Kumar R."/>
            <person name="Acharya V."/>
            <person name="Singh D."/>
        </authorList>
    </citation>
    <scope>NUCLEOTIDE SEQUENCE [LARGE SCALE GENOMIC DNA]</scope>
    <source>
        <strain evidence="3 4">ERGS5:01</strain>
    </source>
</reference>
<evidence type="ECO:0000313" key="3">
    <source>
        <dbReference type="EMBL" id="OFJ47148.1"/>
    </source>
</evidence>
<feature type="coiled-coil region" evidence="1">
    <location>
        <begin position="290"/>
        <end position="331"/>
    </location>
</feature>
<sequence>MARTGILYSDVMKAAQIVAADGRNPTVDSVREALGSTGSKSTIAPLLKRWKEEFQGAGAVKTEAGLPAELMQAMRGVYDKQQRDVAQQLETGMQQNRAELEAALEKLKKTEAQRLTLTEVRAALTQELRATQQALAQLKEEHHFRAVTLATLHSDNAGLTQRLADRSEEIAALNRQLAQVRAQFDHYQEAAATQRSEDRTQAQQRISRLEQENAQLQQRLQGQQATLVQQDMRLAQLQLEQTRLTGEAAADRAALATVRPERDQFEFQYLQAAASADALLAKLDTALQALSDAKVALSAQERQLDMLADNAQVAQQKAASLAQERDGLLRDNAGMAAHLALLLDNKQQRTV</sequence>
<keyword evidence="1" id="KW-0175">Coiled coil</keyword>
<dbReference type="EMBL" id="MAQB02000008">
    <property type="protein sequence ID" value="OFJ47148.1"/>
    <property type="molecule type" value="Genomic_DNA"/>
</dbReference>
<organism evidence="3 4">
    <name type="scientific">Janthinobacterium lividum</name>
    <dbReference type="NCBI Taxonomy" id="29581"/>
    <lineage>
        <taxon>Bacteria</taxon>
        <taxon>Pseudomonadati</taxon>
        <taxon>Pseudomonadota</taxon>
        <taxon>Betaproteobacteria</taxon>
        <taxon>Burkholderiales</taxon>
        <taxon>Oxalobacteraceae</taxon>
        <taxon>Janthinobacterium</taxon>
    </lineage>
</organism>
<feature type="domain" description="KfrA N-terminal DNA-binding" evidence="2">
    <location>
        <begin position="8"/>
        <end position="117"/>
    </location>
</feature>
<name>A0A1E8PLI5_9BURK</name>
<dbReference type="Proteomes" id="UP000092634">
    <property type="component" value="Unassembled WGS sequence"/>
</dbReference>
<dbReference type="Pfam" id="PF11740">
    <property type="entry name" value="KfrA_N"/>
    <property type="match status" value="1"/>
</dbReference>
<gene>
    <name evidence="3" type="ORF">BA896_022260</name>
</gene>
<accession>A0A1E8PLI5</accession>
<evidence type="ECO:0000313" key="4">
    <source>
        <dbReference type="Proteomes" id="UP000092634"/>
    </source>
</evidence>
<proteinExistence type="predicted"/>
<comment type="caution">
    <text evidence="3">The sequence shown here is derived from an EMBL/GenBank/DDBJ whole genome shotgun (WGS) entry which is preliminary data.</text>
</comment>
<feature type="coiled-coil region" evidence="1">
    <location>
        <begin position="86"/>
        <end position="226"/>
    </location>
</feature>
<evidence type="ECO:0000256" key="1">
    <source>
        <dbReference type="SAM" id="Coils"/>
    </source>
</evidence>
<dbReference type="AlphaFoldDB" id="A0A1E8PLI5"/>
<dbReference type="InterPro" id="IPR021104">
    <property type="entry name" value="KfrA_DNA-bd_N"/>
</dbReference>
<protein>
    <recommendedName>
        <fullName evidence="2">KfrA N-terminal DNA-binding domain-containing protein</fullName>
    </recommendedName>
</protein>
<evidence type="ECO:0000259" key="2">
    <source>
        <dbReference type="Pfam" id="PF11740"/>
    </source>
</evidence>